<accession>A0A6C0CN93</accession>
<evidence type="ECO:0000313" key="1">
    <source>
        <dbReference type="EMBL" id="QHT05144.1"/>
    </source>
</evidence>
<reference evidence="1" key="1">
    <citation type="journal article" date="2020" name="Nature">
        <title>Giant virus diversity and host interactions through global metagenomics.</title>
        <authorList>
            <person name="Schulz F."/>
            <person name="Roux S."/>
            <person name="Paez-Espino D."/>
            <person name="Jungbluth S."/>
            <person name="Walsh D.A."/>
            <person name="Denef V.J."/>
            <person name="McMahon K.D."/>
            <person name="Konstantinidis K.T."/>
            <person name="Eloe-Fadrosh E.A."/>
            <person name="Kyrpides N.C."/>
            <person name="Woyke T."/>
        </authorList>
    </citation>
    <scope>NUCLEOTIDE SEQUENCE</scope>
    <source>
        <strain evidence="1">GVMAG-M-3300021354-14</strain>
    </source>
</reference>
<sequence length="153" mass="17909">MLHLSRHYAHTEDKPKRDNVIAKTAFEIGSCAKPKTPWLADYAFIGGMKWKPFMDSDFNWRYLEWNVMSNNIIDCIEFTLKKKNLKDMRNAREVGIFDVSTKQLYVDVNTRKIVVIRKCGFVWQTVGYLNPDDPLHRIQVTFEPNAKPLSDLL</sequence>
<dbReference type="EMBL" id="MN739449">
    <property type="protein sequence ID" value="QHT05144.1"/>
    <property type="molecule type" value="Genomic_DNA"/>
</dbReference>
<name>A0A6C0CN93_9ZZZZ</name>
<proteinExistence type="predicted"/>
<protein>
    <submittedName>
        <fullName evidence="1">Uncharacterized protein</fullName>
    </submittedName>
</protein>
<dbReference type="AlphaFoldDB" id="A0A6C0CN93"/>
<organism evidence="1">
    <name type="scientific">viral metagenome</name>
    <dbReference type="NCBI Taxonomy" id="1070528"/>
    <lineage>
        <taxon>unclassified sequences</taxon>
        <taxon>metagenomes</taxon>
        <taxon>organismal metagenomes</taxon>
    </lineage>
</organism>